<evidence type="ECO:0000313" key="2">
    <source>
        <dbReference type="Proteomes" id="UP000053105"/>
    </source>
</evidence>
<protein>
    <submittedName>
        <fullName evidence="1">Uncharacterized protein</fullName>
    </submittedName>
</protein>
<organism evidence="1 2">
    <name type="scientific">Melipona quadrifasciata</name>
    <dbReference type="NCBI Taxonomy" id="166423"/>
    <lineage>
        <taxon>Eukaryota</taxon>
        <taxon>Metazoa</taxon>
        <taxon>Ecdysozoa</taxon>
        <taxon>Arthropoda</taxon>
        <taxon>Hexapoda</taxon>
        <taxon>Insecta</taxon>
        <taxon>Pterygota</taxon>
        <taxon>Neoptera</taxon>
        <taxon>Endopterygota</taxon>
        <taxon>Hymenoptera</taxon>
        <taxon>Apocrita</taxon>
        <taxon>Aculeata</taxon>
        <taxon>Apoidea</taxon>
        <taxon>Anthophila</taxon>
        <taxon>Apidae</taxon>
        <taxon>Melipona</taxon>
    </lineage>
</organism>
<evidence type="ECO:0000313" key="1">
    <source>
        <dbReference type="EMBL" id="KOX77834.1"/>
    </source>
</evidence>
<name>A0A0N0BIK4_9HYME</name>
<dbReference type="AlphaFoldDB" id="A0A0N0BIK4"/>
<keyword evidence="2" id="KW-1185">Reference proteome</keyword>
<sequence>MWYLHEVGIAETISHLVRWDPSGRAALQPSAIRNASPPLQYGQIEATTNHSGSLRMAHEPGVLQEDAGRVEMVTSMKGTTSLR</sequence>
<accession>A0A0N0BIK4</accession>
<gene>
    <name evidence="1" type="ORF">WN51_05720</name>
</gene>
<dbReference type="Proteomes" id="UP000053105">
    <property type="component" value="Unassembled WGS sequence"/>
</dbReference>
<proteinExistence type="predicted"/>
<reference evidence="1 2" key="1">
    <citation type="submission" date="2015-07" db="EMBL/GenBank/DDBJ databases">
        <title>The genome of Melipona quadrifasciata.</title>
        <authorList>
            <person name="Pan H."/>
            <person name="Kapheim K."/>
        </authorList>
    </citation>
    <scope>NUCLEOTIDE SEQUENCE [LARGE SCALE GENOMIC DNA]</scope>
    <source>
        <strain evidence="1">0111107301</strain>
        <tissue evidence="1">Whole body</tissue>
    </source>
</reference>
<dbReference type="EMBL" id="KQ435727">
    <property type="protein sequence ID" value="KOX77834.1"/>
    <property type="molecule type" value="Genomic_DNA"/>
</dbReference>